<dbReference type="Pfam" id="PF01812">
    <property type="entry name" value="5-FTHF_cyc-lig"/>
    <property type="match status" value="1"/>
</dbReference>
<dbReference type="Gene3D" id="3.40.50.10420">
    <property type="entry name" value="NagB/RpiA/CoA transferase-like"/>
    <property type="match status" value="1"/>
</dbReference>
<evidence type="ECO:0000256" key="2">
    <source>
        <dbReference type="ARBA" id="ARBA00022741"/>
    </source>
</evidence>
<keyword evidence="8" id="KW-1185">Reference proteome</keyword>
<protein>
    <recommendedName>
        <fullName evidence="5">5-formyltetrahydrofolate cyclo-ligase</fullName>
        <ecNumber evidence="5">6.3.3.2</ecNumber>
    </recommendedName>
</protein>
<dbReference type="Proteomes" id="UP001182556">
    <property type="component" value="Unassembled WGS sequence"/>
</dbReference>
<evidence type="ECO:0000256" key="3">
    <source>
        <dbReference type="ARBA" id="ARBA00022840"/>
    </source>
</evidence>
<dbReference type="InterPro" id="IPR024185">
    <property type="entry name" value="FTHF_cligase-like_sf"/>
</dbReference>
<dbReference type="EMBL" id="JAODAN010000011">
    <property type="protein sequence ID" value="KAK1921129.1"/>
    <property type="molecule type" value="Genomic_DNA"/>
</dbReference>
<feature type="region of interest" description="Disordered" evidence="6">
    <location>
        <begin position="1"/>
        <end position="24"/>
    </location>
</feature>
<reference evidence="7" key="1">
    <citation type="submission" date="2023-02" db="EMBL/GenBank/DDBJ databases">
        <title>Identification and recombinant expression of a fungal hydrolase from Papiliotrema laurentii that hydrolyzes apple cutin and clears colloidal polyester polyurethane.</title>
        <authorList>
            <consortium name="DOE Joint Genome Institute"/>
            <person name="Roman V.A."/>
            <person name="Bojanowski C."/>
            <person name="Crable B.R."/>
            <person name="Wagner D.N."/>
            <person name="Hung C.S."/>
            <person name="Nadeau L.J."/>
            <person name="Schratz L."/>
            <person name="Haridas S."/>
            <person name="Pangilinan J."/>
            <person name="Lipzen A."/>
            <person name="Na H."/>
            <person name="Yan M."/>
            <person name="Ng V."/>
            <person name="Grigoriev I.V."/>
            <person name="Spatafora J.W."/>
            <person name="Barlow D."/>
            <person name="Biffinger J."/>
            <person name="Kelley-Loughnane N."/>
            <person name="Varaljay V.A."/>
            <person name="Crookes-Goodson W.J."/>
        </authorList>
    </citation>
    <scope>NUCLEOTIDE SEQUENCE</scope>
    <source>
        <strain evidence="7">5307AH</strain>
    </source>
</reference>
<name>A0AAD9CUL2_PAPLA</name>
<dbReference type="SUPFAM" id="SSF100950">
    <property type="entry name" value="NagB/RpiA/CoA transferase-like"/>
    <property type="match status" value="1"/>
</dbReference>
<dbReference type="GO" id="GO:0035999">
    <property type="term" value="P:tetrahydrofolate interconversion"/>
    <property type="evidence" value="ECO:0007669"/>
    <property type="project" value="TreeGrafter"/>
</dbReference>
<dbReference type="AlphaFoldDB" id="A0AAD9CUL2"/>
<sequence>MTPLTHPMSAGPAAQASHPADQPGAMSTMFAIKSALRRDMLRKLRGVSQDQLEGQSQAVFRVLQQQPFYKNARTVGCYLSMQKGELRTTHIVQDLLSSGKKLYTPYLPPAATASSDKSIKSDQAKTPKTLDEDHEPGSENPLMEMLRLYTNEDLEQCPLDKWGILDPGLRRFDVDEQRENVFDAGADDLDLILLPGVAFDDECNRLGRGKAYYDRFLHRYTTARKRPLLIALALTPQILPLGEKIPTTPNDFRLDGVVSPVGVVMREVKDASES</sequence>
<evidence type="ECO:0000256" key="6">
    <source>
        <dbReference type="SAM" id="MobiDB-lite"/>
    </source>
</evidence>
<dbReference type="GO" id="GO:0005524">
    <property type="term" value="F:ATP binding"/>
    <property type="evidence" value="ECO:0007669"/>
    <property type="project" value="UniProtKB-KW"/>
</dbReference>
<comment type="catalytic activity">
    <reaction evidence="4">
        <text>(6S)-5-formyl-5,6,7,8-tetrahydrofolate + ATP = (6R)-5,10-methenyltetrahydrofolate + ADP + phosphate</text>
        <dbReference type="Rhea" id="RHEA:10488"/>
        <dbReference type="ChEBI" id="CHEBI:30616"/>
        <dbReference type="ChEBI" id="CHEBI:43474"/>
        <dbReference type="ChEBI" id="CHEBI:57455"/>
        <dbReference type="ChEBI" id="CHEBI:57457"/>
        <dbReference type="ChEBI" id="CHEBI:456216"/>
        <dbReference type="EC" id="6.3.3.2"/>
    </reaction>
</comment>
<dbReference type="InterPro" id="IPR002698">
    <property type="entry name" value="FTHF_cligase"/>
</dbReference>
<keyword evidence="2" id="KW-0547">Nucleotide-binding</keyword>
<feature type="compositionally biased region" description="Basic and acidic residues" evidence="6">
    <location>
        <begin position="117"/>
        <end position="137"/>
    </location>
</feature>
<comment type="similarity">
    <text evidence="1">Belongs to the 5-formyltetrahydrofolate cyclo-ligase family.</text>
</comment>
<accession>A0AAD9CUL2</accession>
<dbReference type="EC" id="6.3.3.2" evidence="5"/>
<evidence type="ECO:0000313" key="8">
    <source>
        <dbReference type="Proteomes" id="UP001182556"/>
    </source>
</evidence>
<gene>
    <name evidence="7" type="ORF">DB88DRAFT_499722</name>
</gene>
<dbReference type="GO" id="GO:0030272">
    <property type="term" value="F:5-formyltetrahydrofolate cyclo-ligase activity"/>
    <property type="evidence" value="ECO:0007669"/>
    <property type="project" value="UniProtKB-EC"/>
</dbReference>
<dbReference type="GO" id="GO:0009396">
    <property type="term" value="P:folic acid-containing compound biosynthetic process"/>
    <property type="evidence" value="ECO:0007669"/>
    <property type="project" value="TreeGrafter"/>
</dbReference>
<evidence type="ECO:0000256" key="5">
    <source>
        <dbReference type="ARBA" id="ARBA00038966"/>
    </source>
</evidence>
<dbReference type="PANTHER" id="PTHR23407">
    <property type="entry name" value="ATPASE INHIBITOR/5-FORMYLTETRAHYDROFOLATE CYCLO-LIGASE"/>
    <property type="match status" value="1"/>
</dbReference>
<evidence type="ECO:0000256" key="1">
    <source>
        <dbReference type="ARBA" id="ARBA00010638"/>
    </source>
</evidence>
<keyword evidence="3" id="KW-0067">ATP-binding</keyword>
<dbReference type="InterPro" id="IPR037171">
    <property type="entry name" value="NagB/RpiA_transferase-like"/>
</dbReference>
<dbReference type="GO" id="GO:0005739">
    <property type="term" value="C:mitochondrion"/>
    <property type="evidence" value="ECO:0007669"/>
    <property type="project" value="TreeGrafter"/>
</dbReference>
<evidence type="ECO:0000313" key="7">
    <source>
        <dbReference type="EMBL" id="KAK1921129.1"/>
    </source>
</evidence>
<proteinExistence type="inferred from homology"/>
<evidence type="ECO:0000256" key="4">
    <source>
        <dbReference type="ARBA" id="ARBA00036539"/>
    </source>
</evidence>
<dbReference type="PANTHER" id="PTHR23407:SF1">
    <property type="entry name" value="5-FORMYLTETRAHYDROFOLATE CYCLO-LIGASE"/>
    <property type="match status" value="1"/>
</dbReference>
<feature type="region of interest" description="Disordered" evidence="6">
    <location>
        <begin position="111"/>
        <end position="139"/>
    </location>
</feature>
<organism evidence="7 8">
    <name type="scientific">Papiliotrema laurentii</name>
    <name type="common">Cryptococcus laurentii</name>
    <dbReference type="NCBI Taxonomy" id="5418"/>
    <lineage>
        <taxon>Eukaryota</taxon>
        <taxon>Fungi</taxon>
        <taxon>Dikarya</taxon>
        <taxon>Basidiomycota</taxon>
        <taxon>Agaricomycotina</taxon>
        <taxon>Tremellomycetes</taxon>
        <taxon>Tremellales</taxon>
        <taxon>Rhynchogastremaceae</taxon>
        <taxon>Papiliotrema</taxon>
    </lineage>
</organism>
<comment type="caution">
    <text evidence="7">The sequence shown here is derived from an EMBL/GenBank/DDBJ whole genome shotgun (WGS) entry which is preliminary data.</text>
</comment>